<evidence type="ECO:0000313" key="4">
    <source>
        <dbReference type="EMBL" id="EEH13718.1"/>
    </source>
</evidence>
<proteinExistence type="predicted"/>
<sequence>MGRIEQTRYRLDRNASANHLRLVFALPRPAICTWNHRTRKRPCGQENSVIHNIFSTLPSFKNLGDLKPGLNVLLAQKTEGASTKQTRNRAGKTSFVELVHFLLGADAGPESIFRTPELAEHTFGMDFDLNSERTVVERSGGSKAKIFVTAPPAAKVKFSATEWCTFLGEQMFGLSSLEAAGSKPPSFRSLFAYFVRRQASGAFMTPEKQATMQGTGDMQMALMFLLGLDWQIARDWQAVRDREKTLEELKKAAGNGVFGSIIGKVADLRTELTIQEARLKKLHAEVGTFQVLPEYRELEVESATLTRELNDLANANTIDFSAIRDLENALASEIPPDHEDLQAVYQEAGIVLPGLVKRRYEDVKSFHDSVVRNRKDYLSSELEAAKLRIELRDSKKAQLDQRRGEILGILKSHGALEQFLKLQGELGRLESEVESLRQRFEAAEQLEGTRNELDIERNRLTIRLRRDFAEQKDRLAEAIVAFEETSQRLYESAGSMTVDETSNGPIFKFPMQGERSKGIKNMQIFCFDMMLMRLCAKRQMGPGFLIHDSHLFDGVDGRQVISALRLGSEIAQELGFQYIVTMNEDDAFKETIDGFDLNDHVLPTRLTDATEDGGLFGIRFG</sequence>
<evidence type="ECO:0000313" key="5">
    <source>
        <dbReference type="Proteomes" id="UP000003678"/>
    </source>
</evidence>
<protein>
    <submittedName>
        <fullName evidence="4">Uncharacterized protein</fullName>
    </submittedName>
</protein>
<evidence type="ECO:0000256" key="1">
    <source>
        <dbReference type="SAM" id="Coils"/>
    </source>
</evidence>
<dbReference type="EMBL" id="ACJD01000006">
    <property type="protein sequence ID" value="EEH13718.1"/>
    <property type="molecule type" value="Genomic_DNA"/>
</dbReference>
<dbReference type="Proteomes" id="UP000003678">
    <property type="component" value="Unassembled WGS sequence"/>
</dbReference>
<comment type="caution">
    <text evidence="4">The sequence shown here is derived from an EMBL/GenBank/DDBJ whole genome shotgun (WGS) entry which is preliminary data.</text>
</comment>
<feature type="domain" description="DUF2326" evidence="2">
    <location>
        <begin position="486"/>
        <end position="620"/>
    </location>
</feature>
<feature type="coiled-coil region" evidence="1">
    <location>
        <begin position="419"/>
        <end position="463"/>
    </location>
</feature>
<name>C0G9V4_9HYPH</name>
<organism evidence="4 5">
    <name type="scientific">Brucella ceti str. Cudo</name>
    <dbReference type="NCBI Taxonomy" id="595497"/>
    <lineage>
        <taxon>Bacteria</taxon>
        <taxon>Pseudomonadati</taxon>
        <taxon>Pseudomonadota</taxon>
        <taxon>Alphaproteobacteria</taxon>
        <taxon>Hyphomicrobiales</taxon>
        <taxon>Brucellaceae</taxon>
        <taxon>Brucella/Ochrobactrum group</taxon>
        <taxon>Brucella</taxon>
    </lineage>
</organism>
<dbReference type="AlphaFoldDB" id="C0G9V4"/>
<accession>C0G9V4</accession>
<feature type="domain" description="ABC-three component systems C-terminal" evidence="3">
    <location>
        <begin position="321"/>
        <end position="447"/>
    </location>
</feature>
<dbReference type="Pfam" id="PF10088">
    <property type="entry name" value="DUF2326"/>
    <property type="match status" value="1"/>
</dbReference>
<reference evidence="4 5" key="1">
    <citation type="submission" date="2009-03" db="EMBL/GenBank/DDBJ databases">
        <authorList>
            <person name="Setubal J.C."/>
            <person name="Boyle S."/>
            <person name="Crasta O.R."/>
            <person name="Gillespie J.J."/>
            <person name="Kenyon R.W."/>
            <person name="Lu J."/>
            <person name="Mane S."/>
            <person name="Nagrani S."/>
            <person name="Shallom J.M."/>
            <person name="Shallom S."/>
            <person name="Shukla M."/>
            <person name="Snyder E.E."/>
            <person name="Sobral B.W."/>
            <person name="Wattam A.R."/>
            <person name="Will R."/>
            <person name="Williams K."/>
            <person name="Yoo H."/>
            <person name="Bruce D.H."/>
            <person name="Detter C."/>
            <person name="Munk C."/>
            <person name="Brettin T.S."/>
            <person name="Ficht T."/>
        </authorList>
    </citation>
    <scope>NUCLEOTIDE SEQUENCE [LARGE SCALE GENOMIC DNA]</scope>
    <source>
        <strain evidence="4 5">Cudo</strain>
    </source>
</reference>
<feature type="coiled-coil region" evidence="1">
    <location>
        <begin position="265"/>
        <end position="315"/>
    </location>
</feature>
<evidence type="ECO:0000259" key="2">
    <source>
        <dbReference type="Pfam" id="PF10088"/>
    </source>
</evidence>
<evidence type="ECO:0000259" key="3">
    <source>
        <dbReference type="Pfam" id="PF20275"/>
    </source>
</evidence>
<dbReference type="Pfam" id="PF20275">
    <property type="entry name" value="CTD10"/>
    <property type="match status" value="1"/>
</dbReference>
<gene>
    <name evidence="4" type="ORF">BCETI_6000689</name>
</gene>
<keyword evidence="1" id="KW-0175">Coiled coil</keyword>
<dbReference type="InterPro" id="IPR046919">
    <property type="entry name" value="ABC-3C_CTD10"/>
</dbReference>
<dbReference type="InterPro" id="IPR018760">
    <property type="entry name" value="DUF2326"/>
</dbReference>